<dbReference type="InterPro" id="IPR001471">
    <property type="entry name" value="AP2/ERF_dom"/>
</dbReference>
<evidence type="ECO:0000256" key="4">
    <source>
        <dbReference type="ARBA" id="ARBA00023125"/>
    </source>
</evidence>
<gene>
    <name evidence="11" type="ORF">CCACVL1_12634</name>
</gene>
<dbReference type="Gramene" id="OMO81055">
    <property type="protein sequence ID" value="OMO81055"/>
    <property type="gene ID" value="CCACVL1_12634"/>
</dbReference>
<keyword evidence="7" id="KW-0539">Nucleus</keyword>
<dbReference type="InterPro" id="IPR036955">
    <property type="entry name" value="AP2/ERF_dom_sf"/>
</dbReference>
<evidence type="ECO:0000256" key="6">
    <source>
        <dbReference type="ARBA" id="ARBA00023163"/>
    </source>
</evidence>
<dbReference type="Proteomes" id="UP000188268">
    <property type="component" value="Unassembled WGS sequence"/>
</dbReference>
<protein>
    <recommendedName>
        <fullName evidence="10">AP2/ERF domain-containing protein</fullName>
    </recommendedName>
</protein>
<sequence length="301" mass="33095">MEQQKGVSVSGSSNIKNGKFVKERSVAANNINKTKFVGVRQRPSGKWVAEIKDTTQKIRMWLGTFETAEEAARAYDEAACLLRGSNTRTNFSTQIPSNSHLSLKIRNLLNHKKSLKQGNSAASTMNINSKKATIKASTIISSNNNNTNSSSFCNPIPSSSSNESFLSNSSHGSVVCDSIMKQDIQVFDGAYRPDLSSCIGELEPVSSQQFGQSWPISMGFDQIHLNHQGLHQLPQNPGPVSAAIEPDLNQMVEFERLKVERQISASLYAMNGVNEYLENVFDPSDAALWDLPTLCQLFCQS</sequence>
<organism evidence="11 12">
    <name type="scientific">Corchorus capsularis</name>
    <name type="common">Jute</name>
    <dbReference type="NCBI Taxonomy" id="210143"/>
    <lineage>
        <taxon>Eukaryota</taxon>
        <taxon>Viridiplantae</taxon>
        <taxon>Streptophyta</taxon>
        <taxon>Embryophyta</taxon>
        <taxon>Tracheophyta</taxon>
        <taxon>Spermatophyta</taxon>
        <taxon>Magnoliopsida</taxon>
        <taxon>eudicotyledons</taxon>
        <taxon>Gunneridae</taxon>
        <taxon>Pentapetalae</taxon>
        <taxon>rosids</taxon>
        <taxon>malvids</taxon>
        <taxon>Malvales</taxon>
        <taxon>Malvaceae</taxon>
        <taxon>Grewioideae</taxon>
        <taxon>Apeibeae</taxon>
        <taxon>Corchorus</taxon>
    </lineage>
</organism>
<comment type="function">
    <text evidence="9">Probably acts as a transcriptional activator. Binds to the GCC-box pathogenesis-related promoter element. May be involved in the regulation of gene expression by stress factors and by components of stress signal transduction pathways.</text>
</comment>
<evidence type="ECO:0000259" key="10">
    <source>
        <dbReference type="PROSITE" id="PS51032"/>
    </source>
</evidence>
<evidence type="ECO:0000256" key="7">
    <source>
        <dbReference type="ARBA" id="ARBA00023242"/>
    </source>
</evidence>
<evidence type="ECO:0000256" key="5">
    <source>
        <dbReference type="ARBA" id="ARBA00023159"/>
    </source>
</evidence>
<keyword evidence="5" id="KW-0010">Activator</keyword>
<dbReference type="PROSITE" id="PS51032">
    <property type="entry name" value="AP2_ERF"/>
    <property type="match status" value="1"/>
</dbReference>
<evidence type="ECO:0000256" key="1">
    <source>
        <dbReference type="ARBA" id="ARBA00004123"/>
    </source>
</evidence>
<dbReference type="Gene3D" id="3.30.730.10">
    <property type="entry name" value="AP2/ERF domain"/>
    <property type="match status" value="1"/>
</dbReference>
<keyword evidence="3" id="KW-0805">Transcription regulation</keyword>
<dbReference type="SUPFAM" id="SSF54171">
    <property type="entry name" value="DNA-binding domain"/>
    <property type="match status" value="1"/>
</dbReference>
<dbReference type="InterPro" id="IPR016177">
    <property type="entry name" value="DNA-bd_dom_sf"/>
</dbReference>
<dbReference type="GO" id="GO:0003700">
    <property type="term" value="F:DNA-binding transcription factor activity"/>
    <property type="evidence" value="ECO:0007669"/>
    <property type="project" value="EnsemblPlants"/>
</dbReference>
<dbReference type="PANTHER" id="PTHR31194:SF90">
    <property type="entry name" value="ETHYLENE-RESPONSIVE TRANSCRIPTION FACTOR RAP2-11"/>
    <property type="match status" value="1"/>
</dbReference>
<evidence type="ECO:0000313" key="11">
    <source>
        <dbReference type="EMBL" id="OMO81055.1"/>
    </source>
</evidence>
<comment type="caution">
    <text evidence="11">The sequence shown here is derived from an EMBL/GenBank/DDBJ whole genome shotgun (WGS) entry which is preliminary data.</text>
</comment>
<dbReference type="AlphaFoldDB" id="A0A1R3IET6"/>
<dbReference type="GO" id="GO:0043565">
    <property type="term" value="F:sequence-specific DNA binding"/>
    <property type="evidence" value="ECO:0007669"/>
    <property type="project" value="EnsemblPlants"/>
</dbReference>
<dbReference type="OMA" id="AGTHSFM"/>
<evidence type="ECO:0000256" key="3">
    <source>
        <dbReference type="ARBA" id="ARBA00023015"/>
    </source>
</evidence>
<dbReference type="GO" id="GO:0000302">
    <property type="term" value="P:response to reactive oxygen species"/>
    <property type="evidence" value="ECO:0007669"/>
    <property type="project" value="EnsemblPlants"/>
</dbReference>
<dbReference type="CDD" id="cd00018">
    <property type="entry name" value="AP2"/>
    <property type="match status" value="1"/>
</dbReference>
<evidence type="ECO:0000256" key="2">
    <source>
        <dbReference type="ARBA" id="ARBA00022745"/>
    </source>
</evidence>
<dbReference type="InterPro" id="IPR050913">
    <property type="entry name" value="AP2/ERF_ERF"/>
</dbReference>
<keyword evidence="12" id="KW-1185">Reference proteome</keyword>
<dbReference type="Pfam" id="PF00847">
    <property type="entry name" value="AP2"/>
    <property type="match status" value="1"/>
</dbReference>
<dbReference type="GO" id="GO:0009873">
    <property type="term" value="P:ethylene-activated signaling pathway"/>
    <property type="evidence" value="ECO:0007669"/>
    <property type="project" value="UniProtKB-KW"/>
</dbReference>
<proteinExistence type="inferred from homology"/>
<evidence type="ECO:0000256" key="8">
    <source>
        <dbReference type="ARBA" id="ARBA00024343"/>
    </source>
</evidence>
<comment type="similarity">
    <text evidence="8">Belongs to the AP2/ERF transcription factor family. ERF subfamily.</text>
</comment>
<comment type="subcellular location">
    <subcellularLocation>
        <location evidence="1">Nucleus</location>
    </subcellularLocation>
</comment>
<keyword evidence="6" id="KW-0804">Transcription</keyword>
<name>A0A1R3IET6_COCAP</name>
<feature type="domain" description="AP2/ERF" evidence="10">
    <location>
        <begin position="35"/>
        <end position="92"/>
    </location>
</feature>
<dbReference type="SMART" id="SM00380">
    <property type="entry name" value="AP2"/>
    <property type="match status" value="1"/>
</dbReference>
<reference evidence="11 12" key="1">
    <citation type="submission" date="2013-09" db="EMBL/GenBank/DDBJ databases">
        <title>Corchorus capsularis genome sequencing.</title>
        <authorList>
            <person name="Alam M."/>
            <person name="Haque M.S."/>
            <person name="Islam M.S."/>
            <person name="Emdad E.M."/>
            <person name="Islam M.M."/>
            <person name="Ahmed B."/>
            <person name="Halim A."/>
            <person name="Hossen Q.M.M."/>
            <person name="Hossain M.Z."/>
            <person name="Ahmed R."/>
            <person name="Khan M.M."/>
            <person name="Islam R."/>
            <person name="Rashid M.M."/>
            <person name="Khan S.A."/>
            <person name="Rahman M.S."/>
            <person name="Alam M."/>
        </authorList>
    </citation>
    <scope>NUCLEOTIDE SEQUENCE [LARGE SCALE GENOMIC DNA]</scope>
    <source>
        <strain evidence="12">cv. CVL-1</strain>
        <tissue evidence="11">Whole seedling</tissue>
    </source>
</reference>
<accession>A0A1R3IET6</accession>
<dbReference type="EMBL" id="AWWV01010224">
    <property type="protein sequence ID" value="OMO81055.1"/>
    <property type="molecule type" value="Genomic_DNA"/>
</dbReference>
<evidence type="ECO:0000256" key="9">
    <source>
        <dbReference type="ARBA" id="ARBA00037379"/>
    </source>
</evidence>
<dbReference type="STRING" id="210143.A0A1R3IET6"/>
<dbReference type="GO" id="GO:0005634">
    <property type="term" value="C:nucleus"/>
    <property type="evidence" value="ECO:0007669"/>
    <property type="project" value="UniProtKB-SubCell"/>
</dbReference>
<keyword evidence="2" id="KW-0936">Ethylene signaling pathway</keyword>
<keyword evidence="4" id="KW-0238">DNA-binding</keyword>
<dbReference type="GO" id="GO:0035865">
    <property type="term" value="P:cellular response to potassium ion"/>
    <property type="evidence" value="ECO:0007669"/>
    <property type="project" value="EnsemblPlants"/>
</dbReference>
<dbReference type="PANTHER" id="PTHR31194">
    <property type="entry name" value="SHN SHINE , DNA BINDING / TRANSCRIPTION FACTOR"/>
    <property type="match status" value="1"/>
</dbReference>
<dbReference type="OrthoDB" id="773121at2759"/>
<dbReference type="GO" id="GO:0048528">
    <property type="term" value="P:post-embryonic root development"/>
    <property type="evidence" value="ECO:0007669"/>
    <property type="project" value="EnsemblPlants"/>
</dbReference>
<evidence type="ECO:0000313" key="12">
    <source>
        <dbReference type="Proteomes" id="UP000188268"/>
    </source>
</evidence>
<dbReference type="FunFam" id="3.30.730.10:FF:000005">
    <property type="entry name" value="ethylene-responsive transcription factor RAP2-11"/>
    <property type="match status" value="1"/>
</dbReference>
<dbReference type="PRINTS" id="PR00367">
    <property type="entry name" value="ETHRSPELEMNT"/>
</dbReference>